<keyword evidence="5" id="KW-1185">Reference proteome</keyword>
<organism evidence="4 5">
    <name type="scientific">Trichoderma semiorbis</name>
    <dbReference type="NCBI Taxonomy" id="1491008"/>
    <lineage>
        <taxon>Eukaryota</taxon>
        <taxon>Fungi</taxon>
        <taxon>Dikarya</taxon>
        <taxon>Ascomycota</taxon>
        <taxon>Pezizomycotina</taxon>
        <taxon>Sordariomycetes</taxon>
        <taxon>Hypocreomycetidae</taxon>
        <taxon>Hypocreales</taxon>
        <taxon>Hypocreaceae</taxon>
        <taxon>Trichoderma</taxon>
    </lineage>
</organism>
<evidence type="ECO:0000313" key="5">
    <source>
        <dbReference type="Proteomes" id="UP000826573"/>
    </source>
</evidence>
<evidence type="ECO:0000256" key="2">
    <source>
        <dbReference type="ARBA" id="ARBA00023239"/>
    </source>
</evidence>
<dbReference type="EMBL" id="JAIMJC010000003">
    <property type="protein sequence ID" value="KAH0528683.1"/>
    <property type="molecule type" value="Genomic_DNA"/>
</dbReference>
<dbReference type="PANTHER" id="PTHR32022:SF10">
    <property type="entry name" value="D-GLUTAMATE CYCLASE, MITOCHONDRIAL"/>
    <property type="match status" value="1"/>
</dbReference>
<dbReference type="AlphaFoldDB" id="A0A9P8KU53"/>
<accession>A0A9P8KU53</accession>
<evidence type="ECO:0000256" key="1">
    <source>
        <dbReference type="ARBA" id="ARBA00007896"/>
    </source>
</evidence>
<sequence>MNTSIVTGQQARLASRNNKSHKAGTSGLAPGYLQANLIILPSRYANDFRNLCARNPVPCPLIAESATKGCDNAVISHIDKVRGDEILGEGCDIRRDAPHYMVYKDSKLEKSHCNDIVAEWTDDHVAFLIGCSYSFETALAAVGLPPRQLLLGRNVPMYRTTLRLCPSGVFQGGTYVVSMRPYKRRDIEKVREITRRAFGELKRQRRSKGEEGDSEDDEEIPVFWGCGVTPQEAVMRAGLEGVVMAHAPGHMLVLDARDEDLAR</sequence>
<dbReference type="Gene3D" id="3.40.1640.10">
    <property type="entry name" value="PSTPO5379-like"/>
    <property type="match status" value="1"/>
</dbReference>
<evidence type="ECO:0000313" key="4">
    <source>
        <dbReference type="EMBL" id="KAH0528683.1"/>
    </source>
</evidence>
<dbReference type="GO" id="GO:0006536">
    <property type="term" value="P:glutamate metabolic process"/>
    <property type="evidence" value="ECO:0007669"/>
    <property type="project" value="TreeGrafter"/>
</dbReference>
<dbReference type="Proteomes" id="UP000826573">
    <property type="component" value="Unassembled WGS sequence"/>
</dbReference>
<feature type="region of interest" description="Disordered" evidence="3">
    <location>
        <begin position="1"/>
        <end position="25"/>
    </location>
</feature>
<dbReference type="PANTHER" id="PTHR32022">
    <property type="entry name" value="D-GLUTAMATE CYCLASE, MITOCHONDRIAL"/>
    <property type="match status" value="1"/>
</dbReference>
<dbReference type="InterPro" id="IPR009906">
    <property type="entry name" value="D-Glu_cyclase"/>
</dbReference>
<keyword evidence="2" id="KW-0456">Lyase</keyword>
<dbReference type="InterPro" id="IPR038021">
    <property type="entry name" value="Putative_hydro-lyase"/>
</dbReference>
<dbReference type="Gene3D" id="3.30.2040.10">
    <property type="entry name" value="PSTPO5379-like domain"/>
    <property type="match status" value="1"/>
</dbReference>
<dbReference type="SUPFAM" id="SSF160920">
    <property type="entry name" value="PSTPO5379-like"/>
    <property type="match status" value="1"/>
</dbReference>
<feature type="compositionally biased region" description="Polar residues" evidence="3">
    <location>
        <begin position="1"/>
        <end position="17"/>
    </location>
</feature>
<dbReference type="GO" id="GO:0047820">
    <property type="term" value="F:D-glutamate cyclase activity"/>
    <property type="evidence" value="ECO:0007669"/>
    <property type="project" value="TreeGrafter"/>
</dbReference>
<comment type="caution">
    <text evidence="4">The sequence shown here is derived from an EMBL/GenBank/DDBJ whole genome shotgun (WGS) entry which is preliminary data.</text>
</comment>
<comment type="similarity">
    <text evidence="1">Belongs to the D-glutamate cyclase family.</text>
</comment>
<dbReference type="Pfam" id="PF07286">
    <property type="entry name" value="D-Glu_cyclase"/>
    <property type="match status" value="2"/>
</dbReference>
<name>A0A9P8KU53_9HYPO</name>
<evidence type="ECO:0000256" key="3">
    <source>
        <dbReference type="SAM" id="MobiDB-lite"/>
    </source>
</evidence>
<proteinExistence type="inferred from homology"/>
<evidence type="ECO:0008006" key="6">
    <source>
        <dbReference type="Google" id="ProtNLM"/>
    </source>
</evidence>
<reference evidence="4 5" key="1">
    <citation type="submission" date="2021-08" db="EMBL/GenBank/DDBJ databases">
        <title>The highly contiguous genome resource for Trichoderma semiorbis FJ059, a fungal antagonistic to plant pathogens.</title>
        <authorList>
            <person name="Liu T."/>
        </authorList>
    </citation>
    <scope>NUCLEOTIDE SEQUENCE [LARGE SCALE GENOMIC DNA]</scope>
    <source>
        <strain evidence="4 5">FJ059</strain>
    </source>
</reference>
<gene>
    <name evidence="4" type="ORF">TsFJ059_003510</name>
</gene>
<protein>
    <recommendedName>
        <fullName evidence="6">DUF1445 domain protein</fullName>
    </recommendedName>
</protein>